<evidence type="ECO:0000313" key="3">
    <source>
        <dbReference type="Proteomes" id="UP000240661"/>
    </source>
</evidence>
<feature type="region of interest" description="Disordered" evidence="1">
    <location>
        <begin position="25"/>
        <end position="47"/>
    </location>
</feature>
<accession>A0A2H4P8K6</accession>
<feature type="region of interest" description="Disordered" evidence="1">
    <location>
        <begin position="137"/>
        <end position="174"/>
    </location>
</feature>
<protein>
    <submittedName>
        <fullName evidence="2">Terminase small subunit</fullName>
    </submittedName>
</protein>
<dbReference type="Pfam" id="PF25673">
    <property type="entry name" value="Terminase_7"/>
    <property type="match status" value="1"/>
</dbReference>
<evidence type="ECO:0000313" key="2">
    <source>
        <dbReference type="EMBL" id="ATW58562.1"/>
    </source>
</evidence>
<organism evidence="2 3">
    <name type="scientific">Corynebacterium phage Darwin</name>
    <dbReference type="NCBI Taxonomy" id="2047869"/>
    <lineage>
        <taxon>Viruses</taxon>
        <taxon>Duplodnaviria</taxon>
        <taxon>Heunggongvirae</taxon>
        <taxon>Uroviricota</taxon>
        <taxon>Caudoviricetes</taxon>
        <taxon>Zierdtviridae</taxon>
        <taxon>Toshachvirinae</taxon>
        <taxon>Ceetrepovirus</taxon>
        <taxon>Ceetrepovirus darwin</taxon>
        <taxon>Corynebacterium virus Darwin</taxon>
    </lineage>
</organism>
<reference evidence="2 3" key="1">
    <citation type="submission" date="2017-10" db="EMBL/GenBank/DDBJ databases">
        <authorList>
            <person name="Monti D.L."/>
            <person name="McPhail C.W."/>
            <person name="Foksinska A.M."/>
            <person name="Opsteen S.A."/>
            <person name="Casey K.N."/>
            <person name="Ali S.Y."/>
            <person name="Nguyen D.C."/>
            <person name="Vale K."/>
            <person name="Baghaei N."/>
            <person name="Pratt M.C."/>
            <person name="Page E.F."/>
            <person name="Gosain A.J."/>
            <person name="Castillo S.J."/>
            <person name="Mallepalli N.R."/>
            <person name="Thompson A.L."/>
            <person name="Presedo N.A."/>
            <person name="Murrell A.C."/>
            <person name="Sahawneh K.J."/>
            <person name="Saleeby D.P."/>
            <person name="Stoner T.H."/>
            <person name="Garlena R.A."/>
            <person name="Russell D.A."/>
            <person name="Pope W.H."/>
            <person name="Jacobs-Sera D."/>
            <person name="Hatfull G.F."/>
        </authorList>
    </citation>
    <scope>NUCLEOTIDE SEQUENCE [LARGE SCALE GENOMIC DNA]</scope>
</reference>
<proteinExistence type="predicted"/>
<feature type="compositionally biased region" description="Basic and acidic residues" evidence="1">
    <location>
        <begin position="162"/>
        <end position="174"/>
    </location>
</feature>
<sequence length="174" mass="19875">MARGGPRKAGGPSRKKITQTVLVNREDAEIPPMPNPHDYLPVPPGSEDEDDFYDPEFDWAEPVKRWWEDIWTSPMSSEFVNSDIHGLYIACVYLHESLNPYYKLTDRLKAGSAWEATIKNYGLTPTSRESLRWAVSQGEQAQNRTNQLRSQASNNPQAARQSRNEIADLYRQHG</sequence>
<dbReference type="Proteomes" id="UP000240661">
    <property type="component" value="Segment"/>
</dbReference>
<dbReference type="InterPro" id="IPR057972">
    <property type="entry name" value="Terminase_7"/>
</dbReference>
<dbReference type="EMBL" id="MG198777">
    <property type="protein sequence ID" value="ATW58562.1"/>
    <property type="molecule type" value="Genomic_DNA"/>
</dbReference>
<evidence type="ECO:0000256" key="1">
    <source>
        <dbReference type="SAM" id="MobiDB-lite"/>
    </source>
</evidence>
<keyword evidence="3" id="KW-1185">Reference proteome</keyword>
<dbReference type="OrthoDB" id="11015at10239"/>
<name>A0A2H4P8K6_9CAUD</name>
<gene>
    <name evidence="2" type="ORF">SEA_DARWIN_1</name>
</gene>
<feature type="compositionally biased region" description="Polar residues" evidence="1">
    <location>
        <begin position="137"/>
        <end position="161"/>
    </location>
</feature>